<dbReference type="NCBIfam" id="NF004019">
    <property type="entry name" value="PRK05481.1"/>
    <property type="match status" value="1"/>
</dbReference>
<keyword evidence="2 10" id="KW-0004">4Fe-4S</keyword>
<comment type="similarity">
    <text evidence="10">Belongs to the radical SAM superfamily. Lipoyl synthase family.</text>
</comment>
<evidence type="ECO:0000259" key="13">
    <source>
        <dbReference type="PROSITE" id="PS51918"/>
    </source>
</evidence>
<keyword evidence="6 10" id="KW-0408">Iron</keyword>
<evidence type="ECO:0000256" key="9">
    <source>
        <dbReference type="ARBA" id="ARBA00047326"/>
    </source>
</evidence>
<name>A0A1W5D626_9LECA</name>
<dbReference type="SFLD" id="SFLDF00271">
    <property type="entry name" value="lipoyl_synthase"/>
    <property type="match status" value="1"/>
</dbReference>
<keyword evidence="12" id="KW-1133">Transmembrane helix</keyword>
<dbReference type="GO" id="GO:0051539">
    <property type="term" value="F:4 iron, 4 sulfur cluster binding"/>
    <property type="evidence" value="ECO:0007669"/>
    <property type="project" value="UniProtKB-UniRule"/>
</dbReference>
<dbReference type="NCBIfam" id="NF009544">
    <property type="entry name" value="PRK12928.1"/>
    <property type="match status" value="1"/>
</dbReference>
<comment type="catalytic activity">
    <reaction evidence="9 10">
        <text>[[Fe-S] cluster scaffold protein carrying a second [4Fe-4S](2+) cluster] + N(6)-octanoyl-L-lysyl-[protein] + 2 oxidized [2Fe-2S]-[ferredoxin] + 2 S-adenosyl-L-methionine + 4 H(+) = [[Fe-S] cluster scaffold protein] + N(6)-[(R)-dihydrolipoyl]-L-lysyl-[protein] + 4 Fe(3+) + 2 hydrogen sulfide + 2 5'-deoxyadenosine + 2 L-methionine + 2 reduced [2Fe-2S]-[ferredoxin]</text>
        <dbReference type="Rhea" id="RHEA:16585"/>
        <dbReference type="Rhea" id="RHEA-COMP:9928"/>
        <dbReference type="Rhea" id="RHEA-COMP:10000"/>
        <dbReference type="Rhea" id="RHEA-COMP:10001"/>
        <dbReference type="Rhea" id="RHEA-COMP:10475"/>
        <dbReference type="Rhea" id="RHEA-COMP:14568"/>
        <dbReference type="Rhea" id="RHEA-COMP:14569"/>
        <dbReference type="ChEBI" id="CHEBI:15378"/>
        <dbReference type="ChEBI" id="CHEBI:17319"/>
        <dbReference type="ChEBI" id="CHEBI:29034"/>
        <dbReference type="ChEBI" id="CHEBI:29919"/>
        <dbReference type="ChEBI" id="CHEBI:33722"/>
        <dbReference type="ChEBI" id="CHEBI:33737"/>
        <dbReference type="ChEBI" id="CHEBI:33738"/>
        <dbReference type="ChEBI" id="CHEBI:57844"/>
        <dbReference type="ChEBI" id="CHEBI:59789"/>
        <dbReference type="ChEBI" id="CHEBI:78809"/>
        <dbReference type="ChEBI" id="CHEBI:83100"/>
        <dbReference type="EC" id="2.8.1.8"/>
    </reaction>
</comment>
<dbReference type="SFLD" id="SFLDG01058">
    <property type="entry name" value="lipoyl_synthase_like"/>
    <property type="match status" value="1"/>
</dbReference>
<dbReference type="EC" id="2.8.1.8" evidence="10"/>
<dbReference type="GO" id="GO:0046872">
    <property type="term" value="F:metal ion binding"/>
    <property type="evidence" value="ECO:0007669"/>
    <property type="project" value="UniProtKB-KW"/>
</dbReference>
<feature type="binding site" evidence="10">
    <location>
        <position position="160"/>
    </location>
    <ligand>
        <name>[4Fe-4S] cluster</name>
        <dbReference type="ChEBI" id="CHEBI:49883"/>
        <label>2</label>
        <note>4Fe-4S-S-AdoMet</note>
    </ligand>
</feature>
<dbReference type="SUPFAM" id="SSF102114">
    <property type="entry name" value="Radical SAM enzymes"/>
    <property type="match status" value="1"/>
</dbReference>
<dbReference type="Gene3D" id="3.20.20.70">
    <property type="entry name" value="Aldolase class I"/>
    <property type="match status" value="1"/>
</dbReference>
<keyword evidence="12" id="KW-0472">Membrane</keyword>
<accession>A0A1W5D626</accession>
<evidence type="ECO:0000256" key="2">
    <source>
        <dbReference type="ARBA" id="ARBA00022485"/>
    </source>
</evidence>
<dbReference type="Pfam" id="PF16881">
    <property type="entry name" value="LIAS_N"/>
    <property type="match status" value="1"/>
</dbReference>
<organism evidence="14 15">
    <name type="scientific">Lasallia pustulata</name>
    <dbReference type="NCBI Taxonomy" id="136370"/>
    <lineage>
        <taxon>Eukaryota</taxon>
        <taxon>Fungi</taxon>
        <taxon>Dikarya</taxon>
        <taxon>Ascomycota</taxon>
        <taxon>Pezizomycotina</taxon>
        <taxon>Lecanoromycetes</taxon>
        <taxon>OSLEUM clade</taxon>
        <taxon>Umbilicariomycetidae</taxon>
        <taxon>Umbilicariales</taxon>
        <taxon>Umbilicariaceae</taxon>
        <taxon>Lasallia</taxon>
    </lineage>
</organism>
<dbReference type="Pfam" id="PF04055">
    <property type="entry name" value="Radical_SAM"/>
    <property type="match status" value="1"/>
</dbReference>
<protein>
    <recommendedName>
        <fullName evidence="10">Lipoyl synthase, mitochondrial</fullName>
        <ecNumber evidence="10">2.8.1.8</ecNumber>
    </recommendedName>
    <alternativeName>
        <fullName evidence="10">Lipoate synthase</fullName>
        <shortName evidence="10">LS</shortName>
        <shortName evidence="10">Lip-syn</shortName>
    </alternativeName>
    <alternativeName>
        <fullName evidence="10">Lipoic acid synthase</fullName>
    </alternativeName>
</protein>
<dbReference type="Proteomes" id="UP000192927">
    <property type="component" value="Unassembled WGS sequence"/>
</dbReference>
<dbReference type="GO" id="GO:0005739">
    <property type="term" value="C:mitochondrion"/>
    <property type="evidence" value="ECO:0007669"/>
    <property type="project" value="UniProtKB-SubCell"/>
</dbReference>
<evidence type="ECO:0000256" key="12">
    <source>
        <dbReference type="SAM" id="Phobius"/>
    </source>
</evidence>
<keyword evidence="3 10" id="KW-0808">Transferase</keyword>
<feature type="domain" description="Radical SAM core" evidence="13">
    <location>
        <begin position="143"/>
        <end position="364"/>
    </location>
</feature>
<dbReference type="SFLD" id="SFLDS00029">
    <property type="entry name" value="Radical_SAM"/>
    <property type="match status" value="1"/>
</dbReference>
<dbReference type="Pfam" id="PF06687">
    <property type="entry name" value="SUR7"/>
    <property type="match status" value="1"/>
</dbReference>
<evidence type="ECO:0000313" key="14">
    <source>
        <dbReference type="EMBL" id="SLM38481.1"/>
    </source>
</evidence>
<keyword evidence="12" id="KW-0812">Transmembrane</keyword>
<feature type="binding site" evidence="10">
    <location>
        <position position="164"/>
    </location>
    <ligand>
        <name>[4Fe-4S] cluster</name>
        <dbReference type="ChEBI" id="CHEBI:49883"/>
        <label>2</label>
        <note>4Fe-4S-S-AdoMet</note>
    </ligand>
</feature>
<evidence type="ECO:0000256" key="11">
    <source>
        <dbReference type="SAM" id="MobiDB-lite"/>
    </source>
</evidence>
<dbReference type="FunFam" id="3.20.20.70:FF:000036">
    <property type="entry name" value="Lipoyl synthase, mitochondrial"/>
    <property type="match status" value="1"/>
</dbReference>
<feature type="transmembrane region" description="Helical" evidence="12">
    <location>
        <begin position="549"/>
        <end position="572"/>
    </location>
</feature>
<keyword evidence="15" id="KW-1185">Reference proteome</keyword>
<comment type="subcellular location">
    <subcellularLocation>
        <location evidence="1 10">Mitochondrion</location>
    </subcellularLocation>
</comment>
<feature type="transmembrane region" description="Helical" evidence="12">
    <location>
        <begin position="578"/>
        <end position="599"/>
    </location>
</feature>
<dbReference type="InterPro" id="IPR007197">
    <property type="entry name" value="rSAM"/>
</dbReference>
<evidence type="ECO:0000256" key="6">
    <source>
        <dbReference type="ARBA" id="ARBA00023004"/>
    </source>
</evidence>
<feature type="region of interest" description="Disordered" evidence="11">
    <location>
        <begin position="17"/>
        <end position="84"/>
    </location>
</feature>
<dbReference type="InterPro" id="IPR013785">
    <property type="entry name" value="Aldolase_TIM"/>
</dbReference>
<feature type="compositionally biased region" description="Low complexity" evidence="11">
    <location>
        <begin position="29"/>
        <end position="44"/>
    </location>
</feature>
<evidence type="ECO:0000256" key="3">
    <source>
        <dbReference type="ARBA" id="ARBA00022679"/>
    </source>
</evidence>
<keyword evidence="5 10" id="KW-0479">Metal-binding</keyword>
<evidence type="ECO:0000256" key="8">
    <source>
        <dbReference type="ARBA" id="ARBA00023128"/>
    </source>
</evidence>
<evidence type="ECO:0000256" key="10">
    <source>
        <dbReference type="HAMAP-Rule" id="MF_03123"/>
    </source>
</evidence>
<evidence type="ECO:0000256" key="1">
    <source>
        <dbReference type="ARBA" id="ARBA00004173"/>
    </source>
</evidence>
<dbReference type="NCBIfam" id="TIGR00510">
    <property type="entry name" value="lipA"/>
    <property type="match status" value="1"/>
</dbReference>
<sequence length="600" mass="65114">MATKVTRLRCIRSPAATAPSLSFAPQTPRPFATAAPSPSATDPAPSRRRPTTFQDRLNAGPSFTEFVSPPAASPPPYPAVEPRTALVGPAGKQKAITRLPPWLQTPIPNNANYKKIRSDLRGLNLHTVCEEARCPNISDCWGGSDKSAATATIMLMGDTCTRGCRFCSVKTSRAPPALDPHEPEHTAEALSRWGLGYVVLTAVDRDDLSDGGAGHFAQTIRKIKQKAPGMRVEALTGDFAGEGQMVAMVARSGLDVYAHNVETVEALTPMVRDRRAGFRQSLGVLRTAKEVRPELVTKTSIMLGLGETEDQLWEALRELRKVDVDVVTFGQYMRPTKRHMKVHEYVTPAVFEMWRQRALDMGFLYCASGPLVRSSYKAGEAFIENVLNKRASGSPTALPDSAALGVKDILCRPSTASACSPDRAILSQPLKHHSSTMASRPTLALASLVLIAGACLLIFFTLLAGAVDHNPTNRIYFLQAATSKIPGAPALSRWTFWNTCSVNSAGRNVCGKVHPAYPLDPPSGRNFGTTNGVPSQFVGTRQYFYLTRFMFPFVLIALFFAILSLFLGLFALCSRIGSFLSSMLCSLALFFQSLTAALMT</sequence>
<dbReference type="CDD" id="cd01335">
    <property type="entry name" value="Radical_SAM"/>
    <property type="match status" value="1"/>
</dbReference>
<dbReference type="InterPro" id="IPR006638">
    <property type="entry name" value="Elp3/MiaA/NifB-like_rSAM"/>
</dbReference>
<dbReference type="InterPro" id="IPR003698">
    <property type="entry name" value="Lipoyl_synth"/>
</dbReference>
<feature type="transmembrane region" description="Helical" evidence="12">
    <location>
        <begin position="443"/>
        <end position="467"/>
    </location>
</feature>
<dbReference type="GO" id="GO:0009249">
    <property type="term" value="P:protein lipoylation"/>
    <property type="evidence" value="ECO:0007669"/>
    <property type="project" value="UniProtKB-UniRule"/>
</dbReference>
<comment type="pathway">
    <text evidence="10">Protein modification; protein lipoylation via endogenous pathway; protein N(6)-(lipoyl)lysine from octanoyl-[acyl-carrier-protein]: step 2/2.</text>
</comment>
<dbReference type="PROSITE" id="PS51918">
    <property type="entry name" value="RADICAL_SAM"/>
    <property type="match status" value="1"/>
</dbReference>
<keyword evidence="8 10" id="KW-0496">Mitochondrion</keyword>
<dbReference type="AlphaFoldDB" id="A0A1W5D626"/>
<proteinExistence type="inferred from homology"/>
<dbReference type="EMBL" id="FWEW01002474">
    <property type="protein sequence ID" value="SLM38481.1"/>
    <property type="molecule type" value="Genomic_DNA"/>
</dbReference>
<dbReference type="PANTHER" id="PTHR10949:SF0">
    <property type="entry name" value="LIPOYL SYNTHASE, MITOCHONDRIAL"/>
    <property type="match status" value="1"/>
</dbReference>
<keyword evidence="7 10" id="KW-0411">Iron-sulfur</keyword>
<feature type="binding site" evidence="10">
    <location>
        <position position="375"/>
    </location>
    <ligand>
        <name>[4Fe-4S] cluster</name>
        <dbReference type="ChEBI" id="CHEBI:49883"/>
        <label>1</label>
    </ligand>
</feature>
<comment type="function">
    <text evidence="10">Catalyzes the radical-mediated insertion of two sulfur atoms into the C-6 and C-8 positions of the octanoyl moiety bound to the lipoyl domains of lipoate-dependent enzymes, thereby converting the octanoylated domains into lipoylated derivatives.</text>
</comment>
<dbReference type="InterPro" id="IPR009571">
    <property type="entry name" value="SUR7/Rim9-like_fungi"/>
</dbReference>
<dbReference type="UniPathway" id="UPA00538">
    <property type="reaction ID" value="UER00593"/>
</dbReference>
<evidence type="ECO:0000313" key="15">
    <source>
        <dbReference type="Proteomes" id="UP000192927"/>
    </source>
</evidence>
<evidence type="ECO:0000256" key="7">
    <source>
        <dbReference type="ARBA" id="ARBA00023014"/>
    </source>
</evidence>
<feature type="binding site" evidence="10">
    <location>
        <position position="167"/>
    </location>
    <ligand>
        <name>[4Fe-4S] cluster</name>
        <dbReference type="ChEBI" id="CHEBI:49883"/>
        <label>2</label>
        <note>4Fe-4S-S-AdoMet</note>
    </ligand>
</feature>
<dbReference type="GO" id="GO:0016992">
    <property type="term" value="F:lipoate synthase activity"/>
    <property type="evidence" value="ECO:0007669"/>
    <property type="project" value="UniProtKB-UniRule"/>
</dbReference>
<dbReference type="GO" id="GO:0005886">
    <property type="term" value="C:plasma membrane"/>
    <property type="evidence" value="ECO:0007669"/>
    <property type="project" value="InterPro"/>
</dbReference>
<dbReference type="HAMAP" id="MF_00206">
    <property type="entry name" value="Lipoyl_synth"/>
    <property type="match status" value="1"/>
</dbReference>
<dbReference type="InterPro" id="IPR031691">
    <property type="entry name" value="LIAS_N"/>
</dbReference>
<comment type="cofactor">
    <cofactor evidence="10">
        <name>[4Fe-4S] cluster</name>
        <dbReference type="ChEBI" id="CHEBI:49883"/>
    </cofactor>
    <text evidence="10">Binds 2 [4Fe-4S] clusters per subunit. One cluster is coordinated with 3 cysteines and an exchangeable S-adenosyl-L-methionine.</text>
</comment>
<dbReference type="SMART" id="SM00729">
    <property type="entry name" value="Elp3"/>
    <property type="match status" value="1"/>
</dbReference>
<feature type="binding site" evidence="10">
    <location>
        <position position="129"/>
    </location>
    <ligand>
        <name>[4Fe-4S] cluster</name>
        <dbReference type="ChEBI" id="CHEBI:49883"/>
        <label>1</label>
    </ligand>
</feature>
<keyword evidence="4 10" id="KW-0949">S-adenosyl-L-methionine</keyword>
<evidence type="ECO:0000256" key="5">
    <source>
        <dbReference type="ARBA" id="ARBA00022723"/>
    </source>
</evidence>
<evidence type="ECO:0000256" key="4">
    <source>
        <dbReference type="ARBA" id="ARBA00022691"/>
    </source>
</evidence>
<feature type="binding site" evidence="10">
    <location>
        <position position="134"/>
    </location>
    <ligand>
        <name>[4Fe-4S] cluster</name>
        <dbReference type="ChEBI" id="CHEBI:49883"/>
        <label>1</label>
    </ligand>
</feature>
<feature type="binding site" evidence="10">
    <location>
        <position position="140"/>
    </location>
    <ligand>
        <name>[4Fe-4S] cluster</name>
        <dbReference type="ChEBI" id="CHEBI:49883"/>
        <label>1</label>
    </ligand>
</feature>
<reference evidence="15" key="1">
    <citation type="submission" date="2017-03" db="EMBL/GenBank/DDBJ databases">
        <authorList>
            <person name="Sharma R."/>
            <person name="Thines M."/>
        </authorList>
    </citation>
    <scope>NUCLEOTIDE SEQUENCE [LARGE SCALE GENOMIC DNA]</scope>
</reference>
<dbReference type="InterPro" id="IPR058240">
    <property type="entry name" value="rSAM_sf"/>
</dbReference>
<dbReference type="PANTHER" id="PTHR10949">
    <property type="entry name" value="LIPOYL SYNTHASE"/>
    <property type="match status" value="1"/>
</dbReference>